<accession>A0ABT6WYK9</accession>
<dbReference type="EMBL" id="JASCTH010000037">
    <property type="protein sequence ID" value="MDI6104819.1"/>
    <property type="molecule type" value="Genomic_DNA"/>
</dbReference>
<protein>
    <submittedName>
        <fullName evidence="2">Uncharacterized protein</fullName>
    </submittedName>
</protein>
<name>A0ABT6WYK9_9ACTN</name>
<reference evidence="2 3" key="1">
    <citation type="submission" date="2023-05" db="EMBL/GenBank/DDBJ databases">
        <title>Actinoplanes sp. NEAU-A12 genome sequencing.</title>
        <authorList>
            <person name="Wang Z.-S."/>
        </authorList>
    </citation>
    <scope>NUCLEOTIDE SEQUENCE [LARGE SCALE GENOMIC DNA]</scope>
    <source>
        <strain evidence="2 3">NEAU-A12</strain>
    </source>
</reference>
<evidence type="ECO:0000256" key="1">
    <source>
        <dbReference type="SAM" id="MobiDB-lite"/>
    </source>
</evidence>
<evidence type="ECO:0000313" key="3">
    <source>
        <dbReference type="Proteomes" id="UP001241758"/>
    </source>
</evidence>
<dbReference type="RefSeq" id="WP_282766242.1">
    <property type="nucleotide sequence ID" value="NZ_JASCTH010000037.1"/>
</dbReference>
<feature type="region of interest" description="Disordered" evidence="1">
    <location>
        <begin position="236"/>
        <end position="255"/>
    </location>
</feature>
<evidence type="ECO:0000313" key="2">
    <source>
        <dbReference type="EMBL" id="MDI6104819.1"/>
    </source>
</evidence>
<organism evidence="2 3">
    <name type="scientific">Actinoplanes sandaracinus</name>
    <dbReference type="NCBI Taxonomy" id="3045177"/>
    <lineage>
        <taxon>Bacteria</taxon>
        <taxon>Bacillati</taxon>
        <taxon>Actinomycetota</taxon>
        <taxon>Actinomycetes</taxon>
        <taxon>Micromonosporales</taxon>
        <taxon>Micromonosporaceae</taxon>
        <taxon>Actinoplanes</taxon>
    </lineage>
</organism>
<dbReference type="Proteomes" id="UP001241758">
    <property type="component" value="Unassembled WGS sequence"/>
</dbReference>
<keyword evidence="3" id="KW-1185">Reference proteome</keyword>
<sequence>MTVETSPGVDTTHFARLRPGETVADASWVLRRVVSAAGSVDELLGRDGVWRPSDMLARTERGELPGTLKRMSHRLPAATAKTLRSHYGAIRRALDRQQAGDFLLRLARPGTGTAFGALDAEAQAEVVAFLAQAPLVVPGFRTDGMWVWPESIAQEVLATGAHPEDRFYCHIESRHFFLPEMPAPSVIERARRLLELAATADGAARVQETNVPGQPPPPTQEERLRAVGSWHADWERKHASTTPFRPERHAPDSGYNLHHVDVDASSEADWEYIRRSREIMGLDPETGLNMEI</sequence>
<gene>
    <name evidence="2" type="ORF">QLQ12_40145</name>
</gene>
<proteinExistence type="predicted"/>
<comment type="caution">
    <text evidence="2">The sequence shown here is derived from an EMBL/GenBank/DDBJ whole genome shotgun (WGS) entry which is preliminary data.</text>
</comment>